<sequence length="76" mass="8948">MNEDFKETTISHPSEILEECSNKNRVQVAEDDQRDNIMKSTYDRVQMTESTRMLDKKNNKARELASKPEDDELVRD</sequence>
<protein>
    <submittedName>
        <fullName evidence="2">3708_t:CDS:1</fullName>
    </submittedName>
</protein>
<feature type="compositionally biased region" description="Basic and acidic residues" evidence="1">
    <location>
        <begin position="52"/>
        <end position="76"/>
    </location>
</feature>
<feature type="region of interest" description="Disordered" evidence="1">
    <location>
        <begin position="45"/>
        <end position="76"/>
    </location>
</feature>
<evidence type="ECO:0000313" key="3">
    <source>
        <dbReference type="Proteomes" id="UP000789342"/>
    </source>
</evidence>
<dbReference type="EMBL" id="CAJVPV010009966">
    <property type="protein sequence ID" value="CAG8646753.1"/>
    <property type="molecule type" value="Genomic_DNA"/>
</dbReference>
<accession>A0A9N9DMY0</accession>
<evidence type="ECO:0000256" key="1">
    <source>
        <dbReference type="SAM" id="MobiDB-lite"/>
    </source>
</evidence>
<gene>
    <name evidence="2" type="ORF">AMORRO_LOCUS9768</name>
</gene>
<feature type="non-terminal residue" evidence="2">
    <location>
        <position position="76"/>
    </location>
</feature>
<proteinExistence type="predicted"/>
<comment type="caution">
    <text evidence="2">The sequence shown here is derived from an EMBL/GenBank/DDBJ whole genome shotgun (WGS) entry which is preliminary data.</text>
</comment>
<evidence type="ECO:0000313" key="2">
    <source>
        <dbReference type="EMBL" id="CAG8646753.1"/>
    </source>
</evidence>
<organism evidence="2 3">
    <name type="scientific">Acaulospora morrowiae</name>
    <dbReference type="NCBI Taxonomy" id="94023"/>
    <lineage>
        <taxon>Eukaryota</taxon>
        <taxon>Fungi</taxon>
        <taxon>Fungi incertae sedis</taxon>
        <taxon>Mucoromycota</taxon>
        <taxon>Glomeromycotina</taxon>
        <taxon>Glomeromycetes</taxon>
        <taxon>Diversisporales</taxon>
        <taxon>Acaulosporaceae</taxon>
        <taxon>Acaulospora</taxon>
    </lineage>
</organism>
<reference evidence="2" key="1">
    <citation type="submission" date="2021-06" db="EMBL/GenBank/DDBJ databases">
        <authorList>
            <person name="Kallberg Y."/>
            <person name="Tangrot J."/>
            <person name="Rosling A."/>
        </authorList>
    </citation>
    <scope>NUCLEOTIDE SEQUENCE</scope>
    <source>
        <strain evidence="2">CL551</strain>
    </source>
</reference>
<name>A0A9N9DMY0_9GLOM</name>
<keyword evidence="3" id="KW-1185">Reference proteome</keyword>
<dbReference type="AlphaFoldDB" id="A0A9N9DMY0"/>
<dbReference type="Proteomes" id="UP000789342">
    <property type="component" value="Unassembled WGS sequence"/>
</dbReference>